<proteinExistence type="predicted"/>
<accession>A0ABY1NW76</accession>
<evidence type="ECO:0000313" key="2">
    <source>
        <dbReference type="Proteomes" id="UP001157961"/>
    </source>
</evidence>
<keyword evidence="2" id="KW-1185">Reference proteome</keyword>
<dbReference type="Gene3D" id="3.30.70.1230">
    <property type="entry name" value="Nucleotide cyclase"/>
    <property type="match status" value="1"/>
</dbReference>
<dbReference type="InterPro" id="IPR029787">
    <property type="entry name" value="Nucleotide_cyclase"/>
</dbReference>
<reference evidence="1 2" key="1">
    <citation type="submission" date="2017-05" db="EMBL/GenBank/DDBJ databases">
        <authorList>
            <person name="Varghese N."/>
            <person name="Submissions S."/>
        </authorList>
    </citation>
    <scope>NUCLEOTIDE SEQUENCE [LARGE SCALE GENOMIC DNA]</scope>
    <source>
        <strain evidence="1 2">DSM 29734</strain>
    </source>
</reference>
<organism evidence="1 2">
    <name type="scientific">Shimia sagamensis</name>
    <dbReference type="NCBI Taxonomy" id="1566352"/>
    <lineage>
        <taxon>Bacteria</taxon>
        <taxon>Pseudomonadati</taxon>
        <taxon>Pseudomonadota</taxon>
        <taxon>Alphaproteobacteria</taxon>
        <taxon>Rhodobacterales</taxon>
        <taxon>Roseobacteraceae</taxon>
    </lineage>
</organism>
<dbReference type="Pfam" id="PF10851">
    <property type="entry name" value="DUF2652"/>
    <property type="match status" value="1"/>
</dbReference>
<name>A0ABY1NW76_9RHOB</name>
<dbReference type="Proteomes" id="UP001157961">
    <property type="component" value="Unassembled WGS sequence"/>
</dbReference>
<evidence type="ECO:0000313" key="1">
    <source>
        <dbReference type="EMBL" id="SMP17426.1"/>
    </source>
</evidence>
<sequence>MAPQDSGIKTAFFVIADISGYTKFMAETPIEHAKGILEALFGELVPAIRAPLEVSGLQGDAVFAYAFESDVMTKQFILDFSEQLYCVFARAKEKMVLNTSCPCDACANLDDLELKIVVHHGECVIQDTGGRQELAGQDVITAFRLLKNSVKENTGMNAYTLISCKALKAMDLVDYFDETEFFSEDIEHIGEIEYVVRDMRAAWSRRRQTKRTFVEPSDDLLIDEWMVPLPVSPEVAFTIMTRPDLRAEWIGADKVDMLNTNKGKIEPGTLYHCYHGDDVFPFEVLDWNPGEYVTGRYNMPMGMSMLETIEMAEMGAGTMVKLRYAKVTSKKLMGKLMSGSASKKVRGIIEPDKENRVKKMTALSKKLVMPEEGAAQLS</sequence>
<dbReference type="InterPro" id="IPR023393">
    <property type="entry name" value="START-like_dom_sf"/>
</dbReference>
<dbReference type="SUPFAM" id="SSF55073">
    <property type="entry name" value="Nucleotide cyclase"/>
    <property type="match status" value="1"/>
</dbReference>
<protein>
    <recommendedName>
        <fullName evidence="3">Guanylate cyclase domain-containing protein</fullName>
    </recommendedName>
</protein>
<evidence type="ECO:0008006" key="3">
    <source>
        <dbReference type="Google" id="ProtNLM"/>
    </source>
</evidence>
<comment type="caution">
    <text evidence="1">The sequence shown here is derived from an EMBL/GenBank/DDBJ whole genome shotgun (WGS) entry which is preliminary data.</text>
</comment>
<dbReference type="EMBL" id="FXTY01000003">
    <property type="protein sequence ID" value="SMP17426.1"/>
    <property type="molecule type" value="Genomic_DNA"/>
</dbReference>
<dbReference type="RefSeq" id="WP_283425600.1">
    <property type="nucleotide sequence ID" value="NZ_FXTY01000003.1"/>
</dbReference>
<dbReference type="InterPro" id="IPR020503">
    <property type="entry name" value="Uncharacterised_Rv2561"/>
</dbReference>
<dbReference type="Gene3D" id="3.30.530.20">
    <property type="match status" value="1"/>
</dbReference>
<dbReference type="SUPFAM" id="SSF55961">
    <property type="entry name" value="Bet v1-like"/>
    <property type="match status" value="1"/>
</dbReference>
<gene>
    <name evidence="1" type="ORF">SAMN06265373_103139</name>
</gene>